<keyword evidence="1" id="KW-0175">Coiled coil</keyword>
<dbReference type="EMBL" id="JACAZI010000019">
    <property type="protein sequence ID" value="KAF7340013.1"/>
    <property type="molecule type" value="Genomic_DNA"/>
</dbReference>
<reference evidence="3" key="1">
    <citation type="submission" date="2020-05" db="EMBL/GenBank/DDBJ databases">
        <title>Mycena genomes resolve the evolution of fungal bioluminescence.</title>
        <authorList>
            <person name="Tsai I.J."/>
        </authorList>
    </citation>
    <scope>NUCLEOTIDE SEQUENCE</scope>
    <source>
        <strain evidence="3">CCC161011</strain>
    </source>
</reference>
<evidence type="ECO:0000256" key="2">
    <source>
        <dbReference type="SAM" id="MobiDB-lite"/>
    </source>
</evidence>
<accession>A0A8H6XF53</accession>
<keyword evidence="4" id="KW-1185">Reference proteome</keyword>
<protein>
    <submittedName>
        <fullName evidence="3">F-box domain-containing protein</fullName>
    </submittedName>
</protein>
<comment type="caution">
    <text evidence="3">The sequence shown here is derived from an EMBL/GenBank/DDBJ whole genome shotgun (WGS) entry which is preliminary data.</text>
</comment>
<name>A0A8H6XF53_9AGAR</name>
<evidence type="ECO:0000313" key="3">
    <source>
        <dbReference type="EMBL" id="KAF7340013.1"/>
    </source>
</evidence>
<proteinExistence type="predicted"/>
<feature type="region of interest" description="Disordered" evidence="2">
    <location>
        <begin position="485"/>
        <end position="517"/>
    </location>
</feature>
<dbReference type="AlphaFoldDB" id="A0A8H6XF53"/>
<feature type="coiled-coil region" evidence="1">
    <location>
        <begin position="54"/>
        <end position="81"/>
    </location>
</feature>
<gene>
    <name evidence="3" type="ORF">MVEN_01919000</name>
</gene>
<evidence type="ECO:0000313" key="4">
    <source>
        <dbReference type="Proteomes" id="UP000620124"/>
    </source>
</evidence>
<organism evidence="3 4">
    <name type="scientific">Mycena venus</name>
    <dbReference type="NCBI Taxonomy" id="2733690"/>
    <lineage>
        <taxon>Eukaryota</taxon>
        <taxon>Fungi</taxon>
        <taxon>Dikarya</taxon>
        <taxon>Basidiomycota</taxon>
        <taxon>Agaricomycotina</taxon>
        <taxon>Agaricomycetes</taxon>
        <taxon>Agaricomycetidae</taxon>
        <taxon>Agaricales</taxon>
        <taxon>Marasmiineae</taxon>
        <taxon>Mycenaceae</taxon>
        <taxon>Mycena</taxon>
    </lineage>
</organism>
<evidence type="ECO:0000256" key="1">
    <source>
        <dbReference type="SAM" id="Coils"/>
    </source>
</evidence>
<dbReference type="Proteomes" id="UP000620124">
    <property type="component" value="Unassembled WGS sequence"/>
</dbReference>
<sequence>MDAFLNPPCAPGDAAIELAAPGTRHHALLTSNEPPDSSEITFMQSVISKTDDRLAYLDDEISRLENTLQRLKEERSSLCSYHMRNKAILSPLRRMPAEILGEIFGWTLPSTQAELNRLRFDIADSPWVLTRVSGRWRAISLSSPSLWSRLVVDYQTDDLSSSYPLSIAQAQIQHARNLKIHFYGSEKADSLPQIEMFQLLLQHSSRWEELSLGLTSKIVPFLPALRNRLPSLRRLWVCWDAPESQTEVESIDCFESASSLVDFGIHNEFSFIPTPPPAHQLTRYHLDAPWEEHKRILELAHNLVEVDITADFYDASSHWPDVDKTYDLPYLRRLYVSGPQVLDYLRSPSLETLTLRVHQSTTVDEILLSLQPFLDRSTCSLWRISFRGFPDAHKTPEILRKLSSITELGIVVDNQEASEGINLLMSSLTVSQVPGSTVVAPQLRRLFFACEDETFIDYRIYLEMLKSRWRVKNCALDRATLAIEDGPGPDSETLHSLEDSLSAGLGPFGGRGRRGPQ</sequence>
<dbReference type="OrthoDB" id="3365698at2759"/>